<dbReference type="EMBL" id="UAVU01000010">
    <property type="protein sequence ID" value="SQC92953.1"/>
    <property type="molecule type" value="Genomic_DNA"/>
</dbReference>
<name>A0A2X3JA96_9ENTR</name>
<dbReference type="InterPro" id="IPR015424">
    <property type="entry name" value="PyrdxlP-dep_Trfase"/>
</dbReference>
<dbReference type="Gene3D" id="3.90.1150.10">
    <property type="entry name" value="Aspartate Aminotransferase, domain 1"/>
    <property type="match status" value="1"/>
</dbReference>
<sequence>MPLRLLFLFAARVPPCGINQGKDYIDFAGGIAVNALGHAHPEMRKALEEPGGKILAYRQRLHQTSRC</sequence>
<evidence type="ECO:0000313" key="1">
    <source>
        <dbReference type="EMBL" id="SQC92953.1"/>
    </source>
</evidence>
<evidence type="ECO:0000313" key="2">
    <source>
        <dbReference type="Proteomes" id="UP000251197"/>
    </source>
</evidence>
<dbReference type="Proteomes" id="UP000251197">
    <property type="component" value="Unassembled WGS sequence"/>
</dbReference>
<protein>
    <submittedName>
        <fullName evidence="1">Succinylornithine transaminase</fullName>
        <ecNumber evidence="1">2.6.1.81</ecNumber>
    </submittedName>
</protein>
<gene>
    <name evidence="1" type="primary">astC_1</name>
    <name evidence="1" type="ORF">NCTC12120_06061</name>
</gene>
<proteinExistence type="predicted"/>
<dbReference type="AlphaFoldDB" id="A0A2X3JA96"/>
<reference evidence="1 2" key="1">
    <citation type="submission" date="2018-06" db="EMBL/GenBank/DDBJ databases">
        <authorList>
            <consortium name="Pathogen Informatics"/>
            <person name="Doyle S."/>
        </authorList>
    </citation>
    <scope>NUCLEOTIDE SEQUENCE [LARGE SCALE GENOMIC DNA]</scope>
    <source>
        <strain evidence="1 2">NCTC12120</strain>
    </source>
</reference>
<organism evidence="1 2">
    <name type="scientific">Cedecea neteri</name>
    <dbReference type="NCBI Taxonomy" id="158822"/>
    <lineage>
        <taxon>Bacteria</taxon>
        <taxon>Pseudomonadati</taxon>
        <taxon>Pseudomonadota</taxon>
        <taxon>Gammaproteobacteria</taxon>
        <taxon>Enterobacterales</taxon>
        <taxon>Enterobacteriaceae</taxon>
        <taxon>Cedecea</taxon>
    </lineage>
</organism>
<dbReference type="EC" id="2.6.1.81" evidence="1"/>
<dbReference type="SUPFAM" id="SSF53383">
    <property type="entry name" value="PLP-dependent transferases"/>
    <property type="match status" value="1"/>
</dbReference>
<keyword evidence="1" id="KW-0808">Transferase</keyword>
<dbReference type="GO" id="GO:0043825">
    <property type="term" value="F:succinylornithine transaminase activity"/>
    <property type="evidence" value="ECO:0007669"/>
    <property type="project" value="UniProtKB-EC"/>
</dbReference>
<keyword evidence="1" id="KW-0032">Aminotransferase</keyword>
<accession>A0A2X3JA96</accession>
<dbReference type="InterPro" id="IPR015422">
    <property type="entry name" value="PyrdxlP-dep_Trfase_small"/>
</dbReference>